<sequence length="916" mass="101055">MANLSQQVDEQMNVIVDVGGLQFENLYPVLLQTFVVIVLGYLSGRWGIIGQVESKGLNTFVGNFALPCIIFTALAELDFSRVNWMFLIAILISKAAVFVAVVIFTLLLTKPMNFSKAGLFAIFCTQSNDFALGYPIVAAVYGNSHPEYAKYLYVMAPISLVLLNPLGFLCMEVGERLRESRRLSQKILPIQQAEASAGSDSQLSRKVSTSSTASQSSSNQRRSHANGCKIFLTVWKNMLFTPIVAMTVMGIAVNFLCDHQIPAILKNLCGVLSSAFSATALFALGLRMVGQTQGSGGAKFVVPGILIGVKCLVMPIVTREVTLHLDPGINGNASLDLSNLGFLLGTFPSAPGILFYAMQYNVAVDMIAAAMVAGTFFSLPISVVSSKMISLSSANPADYISLLDSFLIRIAIIGLVCTLFMQVIFLASKKWKKAPHFVTLCLTITQSMACLGIILWYNLGRDEPWKKHVQFMTFAIGVFGSRIWSALLSVTLLLLRMKKLSFVLNRCRPFLLVVGWGIPVVLSSCLCAFATHNRLEGDNPNFQYGKLQALVASTVLIVSFSVTVICLVWQQRLSKQPAITRVASSVSSRMSTCSSSTSLSTPSELLFDAFQYTPRSSTRTSTTSIDSNSFHHLPISKGALLVQESFYTGDPSSLNEYNKSAALMVESLFSPCDDAPGYGMDLPADDLQSRKGSLASLSRNPQAMPAGMRLTEPEESGIVRDRDDEFQITRHVGLLLTLGSSMFVGIAVCVWTLVMEEMTGIYVMLLFLDETLNFGQGIFVLVIFGLEPRRFLAPVWSGLKRRNKLKTVVSLLSLTEAGDENKRNEQTTDHTCEQFMMFYMDKCIRDLVCDRKWQLKEYRDVFCGNEMVDWLLLMGLARDRSQAEKYGQGLLDGGIINHVDGRKDFHDQPYFYSFTQ</sequence>
<keyword evidence="3 6" id="KW-1133">Transmembrane helix</keyword>
<reference evidence="8 9" key="1">
    <citation type="submission" date="2022-05" db="EMBL/GenBank/DDBJ databases">
        <title>A multi-omics perspective on studying reproductive biology in Daphnia sinensis.</title>
        <authorList>
            <person name="Jia J."/>
        </authorList>
    </citation>
    <scope>NUCLEOTIDE SEQUENCE [LARGE SCALE GENOMIC DNA]</scope>
    <source>
        <strain evidence="8 9">WSL</strain>
    </source>
</reference>
<dbReference type="SUPFAM" id="SSF46785">
    <property type="entry name" value="Winged helix' DNA-binding domain"/>
    <property type="match status" value="1"/>
</dbReference>
<dbReference type="InterPro" id="IPR036388">
    <property type="entry name" value="WH-like_DNA-bd_sf"/>
</dbReference>
<comment type="caution">
    <text evidence="8">The sequence shown here is derived from an EMBL/GenBank/DDBJ whole genome shotgun (WGS) entry which is preliminary data.</text>
</comment>
<proteinExistence type="predicted"/>
<organism evidence="8 9">
    <name type="scientific">Daphnia sinensis</name>
    <dbReference type="NCBI Taxonomy" id="1820382"/>
    <lineage>
        <taxon>Eukaryota</taxon>
        <taxon>Metazoa</taxon>
        <taxon>Ecdysozoa</taxon>
        <taxon>Arthropoda</taxon>
        <taxon>Crustacea</taxon>
        <taxon>Branchiopoda</taxon>
        <taxon>Diplostraca</taxon>
        <taxon>Cladocera</taxon>
        <taxon>Anomopoda</taxon>
        <taxon>Daphniidae</taxon>
        <taxon>Daphnia</taxon>
        <taxon>Daphnia similis group</taxon>
    </lineage>
</organism>
<feature type="transmembrane region" description="Helical" evidence="6">
    <location>
        <begin position="56"/>
        <end position="74"/>
    </location>
</feature>
<feature type="transmembrane region" description="Helical" evidence="6">
    <location>
        <begin position="86"/>
        <end position="108"/>
    </location>
</feature>
<dbReference type="Pfam" id="PF03547">
    <property type="entry name" value="Mem_trans"/>
    <property type="match status" value="1"/>
</dbReference>
<feature type="transmembrane region" description="Helical" evidence="6">
    <location>
        <begin position="732"/>
        <end position="754"/>
    </location>
</feature>
<feature type="transmembrane region" description="Helical" evidence="6">
    <location>
        <begin position="239"/>
        <end position="257"/>
    </location>
</feature>
<name>A0AAD5PR74_9CRUS</name>
<feature type="transmembrane region" description="Helical" evidence="6">
    <location>
        <begin position="507"/>
        <end position="531"/>
    </location>
</feature>
<evidence type="ECO:0000259" key="7">
    <source>
        <dbReference type="PROSITE" id="PS50186"/>
    </source>
</evidence>
<dbReference type="GO" id="GO:0055085">
    <property type="term" value="P:transmembrane transport"/>
    <property type="evidence" value="ECO:0007669"/>
    <property type="project" value="InterPro"/>
</dbReference>
<feature type="transmembrane region" description="Helical" evidence="6">
    <location>
        <begin position="471"/>
        <end position="495"/>
    </location>
</feature>
<evidence type="ECO:0000256" key="3">
    <source>
        <dbReference type="ARBA" id="ARBA00022989"/>
    </source>
</evidence>
<dbReference type="PANTHER" id="PTHR22829">
    <property type="entry name" value="DEP DOMAIN PROTEIN"/>
    <property type="match status" value="1"/>
</dbReference>
<protein>
    <recommendedName>
        <fullName evidence="7">DEP domain-containing protein</fullName>
    </recommendedName>
</protein>
<accession>A0AAD5PR74</accession>
<dbReference type="SMART" id="SM00049">
    <property type="entry name" value="DEP"/>
    <property type="match status" value="1"/>
</dbReference>
<feature type="compositionally biased region" description="Low complexity" evidence="5">
    <location>
        <begin position="208"/>
        <end position="220"/>
    </location>
</feature>
<feature type="transmembrane region" description="Helical" evidence="6">
    <location>
        <begin position="437"/>
        <end position="459"/>
    </location>
</feature>
<dbReference type="GO" id="GO:0035556">
    <property type="term" value="P:intracellular signal transduction"/>
    <property type="evidence" value="ECO:0007669"/>
    <property type="project" value="InterPro"/>
</dbReference>
<dbReference type="InterPro" id="IPR036390">
    <property type="entry name" value="WH_DNA-bd_sf"/>
</dbReference>
<dbReference type="Proteomes" id="UP000820818">
    <property type="component" value="Linkage Group LG8"/>
</dbReference>
<dbReference type="InterPro" id="IPR051832">
    <property type="entry name" value="mTOR-Rac_regulators"/>
</dbReference>
<keyword evidence="9" id="KW-1185">Reference proteome</keyword>
<feature type="transmembrane region" description="Helical" evidence="6">
    <location>
        <begin position="406"/>
        <end position="425"/>
    </location>
</feature>
<feature type="transmembrane region" description="Helical" evidence="6">
    <location>
        <begin position="26"/>
        <end position="44"/>
    </location>
</feature>
<dbReference type="AlphaFoldDB" id="A0AAD5PR74"/>
<dbReference type="InterPro" id="IPR000591">
    <property type="entry name" value="DEP_dom"/>
</dbReference>
<feature type="transmembrane region" description="Helical" evidence="6">
    <location>
        <begin position="120"/>
        <end position="141"/>
    </location>
</feature>
<evidence type="ECO:0000256" key="5">
    <source>
        <dbReference type="SAM" id="MobiDB-lite"/>
    </source>
</evidence>
<feature type="transmembrane region" description="Helical" evidence="6">
    <location>
        <begin position="364"/>
        <end position="386"/>
    </location>
</feature>
<evidence type="ECO:0000313" key="8">
    <source>
        <dbReference type="EMBL" id="KAI9554818.1"/>
    </source>
</evidence>
<feature type="compositionally biased region" description="Polar residues" evidence="5">
    <location>
        <begin position="198"/>
        <end position="207"/>
    </location>
</feature>
<gene>
    <name evidence="8" type="ORF">GHT06_020095</name>
</gene>
<evidence type="ECO:0000313" key="9">
    <source>
        <dbReference type="Proteomes" id="UP000820818"/>
    </source>
</evidence>
<keyword evidence="2 6" id="KW-0812">Transmembrane</keyword>
<comment type="subcellular location">
    <subcellularLocation>
        <location evidence="1">Membrane</location>
        <topology evidence="1">Multi-pass membrane protein</topology>
    </subcellularLocation>
</comment>
<evidence type="ECO:0000256" key="4">
    <source>
        <dbReference type="ARBA" id="ARBA00023136"/>
    </source>
</evidence>
<evidence type="ECO:0000256" key="2">
    <source>
        <dbReference type="ARBA" id="ARBA00022692"/>
    </source>
</evidence>
<dbReference type="InterPro" id="IPR004776">
    <property type="entry name" value="Mem_transp_PIN-like"/>
</dbReference>
<feature type="region of interest" description="Disordered" evidence="5">
    <location>
        <begin position="196"/>
        <end position="221"/>
    </location>
</feature>
<dbReference type="Pfam" id="PF00610">
    <property type="entry name" value="DEP"/>
    <property type="match status" value="1"/>
</dbReference>
<dbReference type="PROSITE" id="PS50186">
    <property type="entry name" value="DEP"/>
    <property type="match status" value="1"/>
</dbReference>
<dbReference type="GO" id="GO:0030514">
    <property type="term" value="P:negative regulation of BMP signaling pathway"/>
    <property type="evidence" value="ECO:0007669"/>
    <property type="project" value="TreeGrafter"/>
</dbReference>
<feature type="domain" description="DEP" evidence="7">
    <location>
        <begin position="850"/>
        <end position="916"/>
    </location>
</feature>
<feature type="transmembrane region" description="Helical" evidence="6">
    <location>
        <begin position="153"/>
        <end position="174"/>
    </location>
</feature>
<evidence type="ECO:0000256" key="6">
    <source>
        <dbReference type="SAM" id="Phobius"/>
    </source>
</evidence>
<feature type="transmembrane region" description="Helical" evidence="6">
    <location>
        <begin position="263"/>
        <end position="286"/>
    </location>
</feature>
<feature type="transmembrane region" description="Helical" evidence="6">
    <location>
        <begin position="760"/>
        <end position="784"/>
    </location>
</feature>
<feature type="transmembrane region" description="Helical" evidence="6">
    <location>
        <begin position="298"/>
        <end position="317"/>
    </location>
</feature>
<dbReference type="EMBL" id="WJBH02000008">
    <property type="protein sequence ID" value="KAI9554818.1"/>
    <property type="molecule type" value="Genomic_DNA"/>
</dbReference>
<feature type="transmembrane region" description="Helical" evidence="6">
    <location>
        <begin position="551"/>
        <end position="569"/>
    </location>
</feature>
<dbReference type="PANTHER" id="PTHR22829:SF5">
    <property type="entry name" value="INTEGRAL MEMBRANE PROTEIN GPR155"/>
    <property type="match status" value="1"/>
</dbReference>
<keyword evidence="4 6" id="KW-0472">Membrane</keyword>
<dbReference type="GO" id="GO:0016020">
    <property type="term" value="C:membrane"/>
    <property type="evidence" value="ECO:0007669"/>
    <property type="project" value="UniProtKB-SubCell"/>
</dbReference>
<dbReference type="Gene3D" id="1.10.10.10">
    <property type="entry name" value="Winged helix-like DNA-binding domain superfamily/Winged helix DNA-binding domain"/>
    <property type="match status" value="1"/>
</dbReference>
<evidence type="ECO:0000256" key="1">
    <source>
        <dbReference type="ARBA" id="ARBA00004141"/>
    </source>
</evidence>
<feature type="transmembrane region" description="Helical" evidence="6">
    <location>
        <begin position="337"/>
        <end position="357"/>
    </location>
</feature>